<accession>A0ABW0HYS8</accession>
<dbReference type="InterPro" id="IPR050177">
    <property type="entry name" value="Lipid_A_modif_metabolic_enz"/>
</dbReference>
<dbReference type="SUPFAM" id="SSF51735">
    <property type="entry name" value="NAD(P)-binding Rossmann-fold domains"/>
    <property type="match status" value="1"/>
</dbReference>
<sequence>MRIVVTGGAGFIGNRLVRKLVDAGHETIVIDSLEAGDAGRIPPGVRLYRLLVQDRETTTCIACLAPDVVYHLAAQVGVGSSLQAPSEDGETNVLGTLRVLDGCRQANSKIVFSSTSAVYGNTSGATRAIRESRACRPIVPYGLSKWTAEQYIRMAGEHRGVRYTILRYANVYGPGQSARGEGGVVACFLERSAERLPLVVHGDGEQSRDFVHVDDIVRANMAALEAGDGGTYNVSTGKATSVNRLAGLIEQLTGRNAGRTYEEARSGDVRMSRLSPKRAWTELSWKATIDLKEGLSELIGR</sequence>
<protein>
    <submittedName>
        <fullName evidence="2">NAD-dependent epimerase/dehydratase family protein</fullName>
    </submittedName>
</protein>
<dbReference type="InterPro" id="IPR036291">
    <property type="entry name" value="NAD(P)-bd_dom_sf"/>
</dbReference>
<proteinExistence type="predicted"/>
<dbReference type="InterPro" id="IPR001509">
    <property type="entry name" value="Epimerase_deHydtase"/>
</dbReference>
<evidence type="ECO:0000313" key="2">
    <source>
        <dbReference type="EMBL" id="MFC5405480.1"/>
    </source>
</evidence>
<dbReference type="Pfam" id="PF01370">
    <property type="entry name" value="Epimerase"/>
    <property type="match status" value="1"/>
</dbReference>
<dbReference type="EMBL" id="JBHSMI010000029">
    <property type="protein sequence ID" value="MFC5405480.1"/>
    <property type="molecule type" value="Genomic_DNA"/>
</dbReference>
<feature type="domain" description="NAD-dependent epimerase/dehydratase" evidence="1">
    <location>
        <begin position="3"/>
        <end position="234"/>
    </location>
</feature>
<dbReference type="PANTHER" id="PTHR43245">
    <property type="entry name" value="BIFUNCTIONAL POLYMYXIN RESISTANCE PROTEIN ARNA"/>
    <property type="match status" value="1"/>
</dbReference>
<evidence type="ECO:0000259" key="1">
    <source>
        <dbReference type="Pfam" id="PF01370"/>
    </source>
</evidence>
<dbReference type="PANTHER" id="PTHR43245:SF13">
    <property type="entry name" value="UDP-D-APIOSE_UDP-D-XYLOSE SYNTHASE 2"/>
    <property type="match status" value="1"/>
</dbReference>
<gene>
    <name evidence="2" type="ORF">ACFPOF_22285</name>
</gene>
<dbReference type="Gene3D" id="3.40.50.720">
    <property type="entry name" value="NAD(P)-binding Rossmann-like Domain"/>
    <property type="match status" value="1"/>
</dbReference>
<dbReference type="Proteomes" id="UP001596113">
    <property type="component" value="Unassembled WGS sequence"/>
</dbReference>
<keyword evidence="3" id="KW-1185">Reference proteome</keyword>
<comment type="caution">
    <text evidence="2">The sequence shown here is derived from an EMBL/GenBank/DDBJ whole genome shotgun (WGS) entry which is preliminary data.</text>
</comment>
<dbReference type="Gene3D" id="3.90.25.10">
    <property type="entry name" value="UDP-galactose 4-epimerase, domain 1"/>
    <property type="match status" value="1"/>
</dbReference>
<reference evidence="3" key="1">
    <citation type="journal article" date="2019" name="Int. J. Syst. Evol. Microbiol.">
        <title>The Global Catalogue of Microorganisms (GCM) 10K type strain sequencing project: providing services to taxonomists for standard genome sequencing and annotation.</title>
        <authorList>
            <consortium name="The Broad Institute Genomics Platform"/>
            <consortium name="The Broad Institute Genome Sequencing Center for Infectious Disease"/>
            <person name="Wu L."/>
            <person name="Ma J."/>
        </authorList>
    </citation>
    <scope>NUCLEOTIDE SEQUENCE [LARGE SCALE GENOMIC DNA]</scope>
    <source>
        <strain evidence="3">CGMCC 1.18575</strain>
    </source>
</reference>
<dbReference type="RefSeq" id="WP_378136747.1">
    <property type="nucleotide sequence ID" value="NZ_JBHSMI010000029.1"/>
</dbReference>
<evidence type="ECO:0000313" key="3">
    <source>
        <dbReference type="Proteomes" id="UP001596113"/>
    </source>
</evidence>
<organism evidence="2 3">
    <name type="scientific">Cohnella soli</name>
    <dbReference type="NCBI Taxonomy" id="425005"/>
    <lineage>
        <taxon>Bacteria</taxon>
        <taxon>Bacillati</taxon>
        <taxon>Bacillota</taxon>
        <taxon>Bacilli</taxon>
        <taxon>Bacillales</taxon>
        <taxon>Paenibacillaceae</taxon>
        <taxon>Cohnella</taxon>
    </lineage>
</organism>
<name>A0ABW0HYS8_9BACL</name>